<organism evidence="3 4">
    <name type="scientific">Mytilus coruscus</name>
    <name type="common">Sea mussel</name>
    <dbReference type="NCBI Taxonomy" id="42192"/>
    <lineage>
        <taxon>Eukaryota</taxon>
        <taxon>Metazoa</taxon>
        <taxon>Spiralia</taxon>
        <taxon>Lophotrochozoa</taxon>
        <taxon>Mollusca</taxon>
        <taxon>Bivalvia</taxon>
        <taxon>Autobranchia</taxon>
        <taxon>Pteriomorphia</taxon>
        <taxon>Mytilida</taxon>
        <taxon>Mytiloidea</taxon>
        <taxon>Mytilidae</taxon>
        <taxon>Mytilinae</taxon>
        <taxon>Mytilus</taxon>
    </lineage>
</organism>
<dbReference type="AlphaFoldDB" id="A0A6J8B9F2"/>
<dbReference type="PROSITE" id="PS50835">
    <property type="entry name" value="IG_LIKE"/>
    <property type="match status" value="1"/>
</dbReference>
<dbReference type="InterPro" id="IPR013783">
    <property type="entry name" value="Ig-like_fold"/>
</dbReference>
<feature type="region of interest" description="Disordered" evidence="1">
    <location>
        <begin position="285"/>
        <end position="334"/>
    </location>
</feature>
<dbReference type="SUPFAM" id="SSF48726">
    <property type="entry name" value="Immunoglobulin"/>
    <property type="match status" value="1"/>
</dbReference>
<gene>
    <name evidence="3" type="ORF">MCOR_16179</name>
</gene>
<dbReference type="InterPro" id="IPR036179">
    <property type="entry name" value="Ig-like_dom_sf"/>
</dbReference>
<evidence type="ECO:0000313" key="3">
    <source>
        <dbReference type="EMBL" id="CAC5380203.1"/>
    </source>
</evidence>
<keyword evidence="4" id="KW-1185">Reference proteome</keyword>
<evidence type="ECO:0000259" key="2">
    <source>
        <dbReference type="PROSITE" id="PS50835"/>
    </source>
</evidence>
<feature type="compositionally biased region" description="Acidic residues" evidence="1">
    <location>
        <begin position="285"/>
        <end position="319"/>
    </location>
</feature>
<evidence type="ECO:0000313" key="4">
    <source>
        <dbReference type="Proteomes" id="UP000507470"/>
    </source>
</evidence>
<accession>A0A6J8B9F2</accession>
<name>A0A6J8B9F2_MYTCO</name>
<dbReference type="Gene3D" id="2.60.40.10">
    <property type="entry name" value="Immunoglobulins"/>
    <property type="match status" value="1"/>
</dbReference>
<feature type="domain" description="Ig-like" evidence="2">
    <location>
        <begin position="1"/>
        <end position="69"/>
    </location>
</feature>
<evidence type="ECO:0000256" key="1">
    <source>
        <dbReference type="SAM" id="MobiDB-lite"/>
    </source>
</evidence>
<protein>
    <recommendedName>
        <fullName evidence="2">Ig-like domain-containing protein</fullName>
    </recommendedName>
</protein>
<dbReference type="Proteomes" id="UP000507470">
    <property type="component" value="Unassembled WGS sequence"/>
</dbReference>
<dbReference type="InterPro" id="IPR007110">
    <property type="entry name" value="Ig-like_dom"/>
</dbReference>
<reference evidence="3 4" key="1">
    <citation type="submission" date="2020-06" db="EMBL/GenBank/DDBJ databases">
        <authorList>
            <person name="Li R."/>
            <person name="Bekaert M."/>
        </authorList>
    </citation>
    <scope>NUCLEOTIDE SEQUENCE [LARGE SCALE GENOMIC DNA]</scope>
    <source>
        <strain evidence="4">wild</strain>
    </source>
</reference>
<sequence length="334" mass="38296">MNITCTVHGIDSINSKLTRQWSKGPDLICYNGHPIDSNKYTEILTTGNQFKLQVKNVSESDLNCKYQCRYGFEAHAKNIQLSKDKYEYPPDDNMRAVVHTNDSARGLTINLHFKKIFPVPRCRAIFRGSSLSFNITSSTNYGNFYEMNLRHKSTNKLQCDEEIVVKCKLINEYTIPTEDIRKCKIYVWKFVLPCLADRERENKAEKNSSSLKANKYADEGSACLNAEEGILNDVYSTLPVKNSLKQLIRLYHVDTNRFEFEKRSHMVESIEMIMDMADARYIDEYSDSDEDDDSTSDSDEDDDNSESDGLSSDEEETSDNDSGFNSKNDDQVQV</sequence>
<dbReference type="EMBL" id="CACVKT020002843">
    <property type="protein sequence ID" value="CAC5380203.1"/>
    <property type="molecule type" value="Genomic_DNA"/>
</dbReference>
<proteinExistence type="predicted"/>